<dbReference type="Proteomes" id="UP000231638">
    <property type="component" value="Unassembled WGS sequence"/>
</dbReference>
<dbReference type="InterPro" id="IPR017871">
    <property type="entry name" value="ABC_transporter-like_CS"/>
</dbReference>
<dbReference type="SUPFAM" id="SSF52540">
    <property type="entry name" value="P-loop containing nucleoside triphosphate hydrolases"/>
    <property type="match status" value="1"/>
</dbReference>
<evidence type="ECO:0000256" key="8">
    <source>
        <dbReference type="ARBA" id="ARBA00023136"/>
    </source>
</evidence>
<dbReference type="Gene3D" id="1.20.1560.10">
    <property type="entry name" value="ABC transporter type 1, transmembrane domain"/>
    <property type="match status" value="1"/>
</dbReference>
<dbReference type="InterPro" id="IPR003439">
    <property type="entry name" value="ABC_transporter-like_ATP-bd"/>
</dbReference>
<dbReference type="GO" id="GO:0034040">
    <property type="term" value="F:ATPase-coupled lipid transmembrane transporter activity"/>
    <property type="evidence" value="ECO:0007669"/>
    <property type="project" value="TreeGrafter"/>
</dbReference>
<evidence type="ECO:0000256" key="9">
    <source>
        <dbReference type="SAM" id="Phobius"/>
    </source>
</evidence>
<dbReference type="InterPro" id="IPR003593">
    <property type="entry name" value="AAA+_ATPase"/>
</dbReference>
<dbReference type="Gene3D" id="3.40.50.300">
    <property type="entry name" value="P-loop containing nucleotide triphosphate hydrolases"/>
    <property type="match status" value="1"/>
</dbReference>
<keyword evidence="3" id="KW-1003">Cell membrane</keyword>
<dbReference type="InterPro" id="IPR039421">
    <property type="entry name" value="Type_1_exporter"/>
</dbReference>
<keyword evidence="2" id="KW-0813">Transport</keyword>
<organism evidence="11 12">
    <name type="scientific">Sulfurospirillum cavolei</name>
    <dbReference type="NCBI Taxonomy" id="366522"/>
    <lineage>
        <taxon>Bacteria</taxon>
        <taxon>Pseudomonadati</taxon>
        <taxon>Campylobacterota</taxon>
        <taxon>Epsilonproteobacteria</taxon>
        <taxon>Campylobacterales</taxon>
        <taxon>Sulfurospirillaceae</taxon>
        <taxon>Sulfurospirillum</taxon>
    </lineage>
</organism>
<proteinExistence type="predicted"/>
<name>A0A2D3WG59_9BACT</name>
<comment type="subcellular location">
    <subcellularLocation>
        <location evidence="1">Cell membrane</location>
        <topology evidence="1">Multi-pass membrane protein</topology>
    </subcellularLocation>
</comment>
<evidence type="ECO:0000256" key="3">
    <source>
        <dbReference type="ARBA" id="ARBA00022475"/>
    </source>
</evidence>
<dbReference type="SMART" id="SM00382">
    <property type="entry name" value="AAA"/>
    <property type="match status" value="1"/>
</dbReference>
<reference evidence="11 12" key="1">
    <citation type="journal article" date="2017" name="Front. Microbiol.">
        <title>Comparative Genomic Analysis of the Class Epsilonproteobacteria and Proposed Reclassification to Epsilonbacteraeota (phyl. nov.).</title>
        <authorList>
            <person name="Waite D.W."/>
            <person name="Vanwonterghem I."/>
            <person name="Rinke C."/>
            <person name="Parks D.H."/>
            <person name="Zhang Y."/>
            <person name="Takai K."/>
            <person name="Sievert S.M."/>
            <person name="Simon J."/>
            <person name="Campbell B.J."/>
            <person name="Hanson T.E."/>
            <person name="Woyke T."/>
            <person name="Klotz M.G."/>
            <person name="Hugenholtz P."/>
        </authorList>
    </citation>
    <scope>NUCLEOTIDE SEQUENCE [LARGE SCALE GENOMIC DNA]</scope>
    <source>
        <strain evidence="11">UBA11420</strain>
    </source>
</reference>
<evidence type="ECO:0000256" key="6">
    <source>
        <dbReference type="ARBA" id="ARBA00022840"/>
    </source>
</evidence>
<dbReference type="GO" id="GO:0005524">
    <property type="term" value="F:ATP binding"/>
    <property type="evidence" value="ECO:0007669"/>
    <property type="project" value="UniProtKB-KW"/>
</dbReference>
<dbReference type="InterPro" id="IPR027417">
    <property type="entry name" value="P-loop_NTPase"/>
</dbReference>
<comment type="caution">
    <text evidence="11">The sequence shown here is derived from an EMBL/GenBank/DDBJ whole genome shotgun (WGS) entry which is preliminary data.</text>
</comment>
<dbReference type="PROSITE" id="PS50893">
    <property type="entry name" value="ABC_TRANSPORTER_2"/>
    <property type="match status" value="1"/>
</dbReference>
<keyword evidence="4 9" id="KW-0812">Transmembrane</keyword>
<evidence type="ECO:0000256" key="2">
    <source>
        <dbReference type="ARBA" id="ARBA00022448"/>
    </source>
</evidence>
<protein>
    <recommendedName>
        <fullName evidence="10">ABC transporter domain-containing protein</fullName>
    </recommendedName>
</protein>
<dbReference type="GO" id="GO:0016887">
    <property type="term" value="F:ATP hydrolysis activity"/>
    <property type="evidence" value="ECO:0007669"/>
    <property type="project" value="InterPro"/>
</dbReference>
<feature type="transmembrane region" description="Helical" evidence="9">
    <location>
        <begin position="67"/>
        <end position="83"/>
    </location>
</feature>
<evidence type="ECO:0000256" key="4">
    <source>
        <dbReference type="ARBA" id="ARBA00022692"/>
    </source>
</evidence>
<dbReference type="STRING" id="366522.GCA_001548055_01738"/>
<accession>A0A2D3WG59</accession>
<dbReference type="Pfam" id="PF00005">
    <property type="entry name" value="ABC_tran"/>
    <property type="match status" value="1"/>
</dbReference>
<dbReference type="FunFam" id="3.40.50.300:FF:000221">
    <property type="entry name" value="Multidrug ABC transporter ATP-binding protein"/>
    <property type="match status" value="1"/>
</dbReference>
<evidence type="ECO:0000313" key="11">
    <source>
        <dbReference type="EMBL" id="DAB36059.1"/>
    </source>
</evidence>
<dbReference type="GO" id="GO:0005886">
    <property type="term" value="C:plasma membrane"/>
    <property type="evidence" value="ECO:0007669"/>
    <property type="project" value="UniProtKB-SubCell"/>
</dbReference>
<evidence type="ECO:0000259" key="10">
    <source>
        <dbReference type="PROSITE" id="PS50893"/>
    </source>
</evidence>
<sequence length="373" mass="41880">MFVQIRSTNKEKLFFDKVHNHSRSIKEHSIIFTYKSDGANRFSFLIFLSGFELFRAASIFVVAYSDLSIGLMLAIFGYLWVLMPPMQDILNIQYAYHNAQKSLDRINEIFALSLEKKGQHLHNPFIGTQTNAIEVKDLSFSYDGEKKILEHIDLHIPKGSKIAIIGASGSGKTTLAHLLVGLYPLDEGDIAFDGVSIRTIGLDVVRDHLFLVLQNPQLFNATIAQNLMIDATCEEILVKDALRIAQLDTLIDELPEGLETQIGKHGIRLSGGQRQRLSIARMVLQRPNIVVLDESTSALDVHTETKLFCALESYLEGKTTIIIAHRLSTIKKADYIYVLDKGKIVEEGTHEALMQAEGAFFNYVTENQRSKIS</sequence>
<dbReference type="PANTHER" id="PTHR24221:SF233">
    <property type="entry name" value="ATP-BINDING_PERMEASE FUSION ABC TRANSPORTER-RELATED"/>
    <property type="match status" value="1"/>
</dbReference>
<evidence type="ECO:0000313" key="12">
    <source>
        <dbReference type="Proteomes" id="UP000231638"/>
    </source>
</evidence>
<keyword evidence="5" id="KW-0547">Nucleotide-binding</keyword>
<evidence type="ECO:0000256" key="1">
    <source>
        <dbReference type="ARBA" id="ARBA00004651"/>
    </source>
</evidence>
<evidence type="ECO:0000256" key="5">
    <source>
        <dbReference type="ARBA" id="ARBA00022741"/>
    </source>
</evidence>
<dbReference type="EMBL" id="DLUG01000181">
    <property type="protein sequence ID" value="DAB36059.1"/>
    <property type="molecule type" value="Genomic_DNA"/>
</dbReference>
<keyword evidence="8 9" id="KW-0472">Membrane</keyword>
<dbReference type="SUPFAM" id="SSF90123">
    <property type="entry name" value="ABC transporter transmembrane region"/>
    <property type="match status" value="1"/>
</dbReference>
<keyword evidence="7 9" id="KW-1133">Transmembrane helix</keyword>
<evidence type="ECO:0000256" key="7">
    <source>
        <dbReference type="ARBA" id="ARBA00022989"/>
    </source>
</evidence>
<dbReference type="PROSITE" id="PS00211">
    <property type="entry name" value="ABC_TRANSPORTER_1"/>
    <property type="match status" value="1"/>
</dbReference>
<dbReference type="AlphaFoldDB" id="A0A2D3WG59"/>
<dbReference type="PANTHER" id="PTHR24221">
    <property type="entry name" value="ATP-BINDING CASSETTE SUB-FAMILY B"/>
    <property type="match status" value="1"/>
</dbReference>
<keyword evidence="6" id="KW-0067">ATP-binding</keyword>
<dbReference type="InterPro" id="IPR036640">
    <property type="entry name" value="ABC1_TM_sf"/>
</dbReference>
<feature type="domain" description="ABC transporter" evidence="10">
    <location>
        <begin position="133"/>
        <end position="366"/>
    </location>
</feature>
<gene>
    <name evidence="11" type="ORF">CFH80_06860</name>
</gene>